<dbReference type="PANTHER" id="PTHR22811">
    <property type="entry name" value="TRANSMEMBRANE EMP24 DOMAIN-CONTAINING PROTEIN"/>
    <property type="match status" value="1"/>
</dbReference>
<comment type="similarity">
    <text evidence="2 7">Belongs to the EMP24/GP25L family.</text>
</comment>
<keyword evidence="6 8" id="KW-0472">Membrane</keyword>
<evidence type="ECO:0000256" key="8">
    <source>
        <dbReference type="SAM" id="Phobius"/>
    </source>
</evidence>
<keyword evidence="4" id="KW-0732">Signal</keyword>
<accession>A0AAV9Y3G5</accession>
<dbReference type="AlphaFoldDB" id="A0AAV9Y3G5"/>
<dbReference type="Pfam" id="PF01105">
    <property type="entry name" value="EMP24_GP25L"/>
    <property type="match status" value="1"/>
</dbReference>
<dbReference type="InterPro" id="IPR009038">
    <property type="entry name" value="GOLD_dom"/>
</dbReference>
<dbReference type="EMBL" id="JAWDEY010000006">
    <property type="protein sequence ID" value="KAK6590480.1"/>
    <property type="molecule type" value="Genomic_DNA"/>
</dbReference>
<comment type="subcellular location">
    <subcellularLocation>
        <location evidence="1 7">Membrane</location>
        <topology evidence="1 7">Single-pass type I membrane protein</topology>
    </subcellularLocation>
</comment>
<proteinExistence type="inferred from homology"/>
<comment type="caution">
    <text evidence="10">The sequence shown here is derived from an EMBL/GenBank/DDBJ whole genome shotgun (WGS) entry which is preliminary data.</text>
</comment>
<protein>
    <recommendedName>
        <fullName evidence="9">GOLD domain-containing protein</fullName>
    </recommendedName>
</protein>
<name>A0AAV9Y3G5_9CRYT</name>
<evidence type="ECO:0000256" key="7">
    <source>
        <dbReference type="RuleBase" id="RU003827"/>
    </source>
</evidence>
<dbReference type="SMART" id="SM01190">
    <property type="entry name" value="EMP24_GP25L"/>
    <property type="match status" value="1"/>
</dbReference>
<dbReference type="GO" id="GO:0016020">
    <property type="term" value="C:membrane"/>
    <property type="evidence" value="ECO:0007669"/>
    <property type="project" value="UniProtKB-SubCell"/>
</dbReference>
<dbReference type="InterPro" id="IPR015720">
    <property type="entry name" value="Emp24-like"/>
</dbReference>
<dbReference type="Proteomes" id="UP001311799">
    <property type="component" value="Unassembled WGS sequence"/>
</dbReference>
<dbReference type="PROSITE" id="PS50866">
    <property type="entry name" value="GOLD"/>
    <property type="match status" value="1"/>
</dbReference>
<feature type="transmembrane region" description="Helical" evidence="8">
    <location>
        <begin position="184"/>
        <end position="206"/>
    </location>
</feature>
<keyword evidence="11" id="KW-1185">Reference proteome</keyword>
<keyword evidence="5 8" id="KW-1133">Transmembrane helix</keyword>
<sequence>METGYAVRYLFLILILLNLFTKVLSFVHFYIQEGSEKCFIQDIPRNIPIYVKYENINNLGIQCVIIFKNPDKIEVFSKHVDEKENKGNVAYLSTVQGEHSVCVRCESSNWFKSEQLKWKLSIDTGNLSEHLDVNSIASKEEAIKVDQFIQSLNVKVSGIMSEGEYEFEKQEKFLHQALRINHKIIIFSIVQLFLASAITYFSIIYMRNFLKKQRVI</sequence>
<evidence type="ECO:0000256" key="1">
    <source>
        <dbReference type="ARBA" id="ARBA00004479"/>
    </source>
</evidence>
<evidence type="ECO:0000256" key="5">
    <source>
        <dbReference type="ARBA" id="ARBA00022989"/>
    </source>
</evidence>
<gene>
    <name evidence="10" type="ORF">RS030_152279</name>
</gene>
<keyword evidence="3 7" id="KW-0812">Transmembrane</keyword>
<feature type="domain" description="GOLD" evidence="9">
    <location>
        <begin position="36"/>
        <end position="122"/>
    </location>
</feature>
<evidence type="ECO:0000256" key="6">
    <source>
        <dbReference type="ARBA" id="ARBA00023136"/>
    </source>
</evidence>
<evidence type="ECO:0000313" key="10">
    <source>
        <dbReference type="EMBL" id="KAK6590480.1"/>
    </source>
</evidence>
<reference evidence="10 11" key="1">
    <citation type="submission" date="2023-10" db="EMBL/GenBank/DDBJ databases">
        <title>Comparative genomics analysis reveals potential genetic determinants of host preference in Cryptosporidium xiaoi.</title>
        <authorList>
            <person name="Xiao L."/>
            <person name="Li J."/>
        </authorList>
    </citation>
    <scope>NUCLEOTIDE SEQUENCE [LARGE SCALE GENOMIC DNA]</scope>
    <source>
        <strain evidence="10 11">52996</strain>
    </source>
</reference>
<organism evidence="10 11">
    <name type="scientific">Cryptosporidium xiaoi</name>
    <dbReference type="NCBI Taxonomy" id="659607"/>
    <lineage>
        <taxon>Eukaryota</taxon>
        <taxon>Sar</taxon>
        <taxon>Alveolata</taxon>
        <taxon>Apicomplexa</taxon>
        <taxon>Conoidasida</taxon>
        <taxon>Coccidia</taxon>
        <taxon>Eucoccidiorida</taxon>
        <taxon>Eimeriorina</taxon>
        <taxon>Cryptosporidiidae</taxon>
        <taxon>Cryptosporidium</taxon>
    </lineage>
</organism>
<evidence type="ECO:0000256" key="4">
    <source>
        <dbReference type="ARBA" id="ARBA00022729"/>
    </source>
</evidence>
<evidence type="ECO:0000256" key="2">
    <source>
        <dbReference type="ARBA" id="ARBA00007104"/>
    </source>
</evidence>
<evidence type="ECO:0000256" key="3">
    <source>
        <dbReference type="ARBA" id="ARBA00022692"/>
    </source>
</evidence>
<feature type="transmembrane region" description="Helical" evidence="8">
    <location>
        <begin position="9"/>
        <end position="31"/>
    </location>
</feature>
<evidence type="ECO:0000259" key="9">
    <source>
        <dbReference type="PROSITE" id="PS50866"/>
    </source>
</evidence>
<evidence type="ECO:0000313" key="11">
    <source>
        <dbReference type="Proteomes" id="UP001311799"/>
    </source>
</evidence>